<comment type="function">
    <text evidence="1">May be involved in a process influencing telomere capping.</text>
</comment>
<dbReference type="SMART" id="SM01312">
    <property type="entry name" value="RTC4"/>
    <property type="match status" value="1"/>
</dbReference>
<dbReference type="RefSeq" id="XP_009550704.1">
    <property type="nucleotide sequence ID" value="XM_009552409.1"/>
</dbReference>
<keyword evidence="7" id="KW-0539">Nucleus</keyword>
<proteinExistence type="inferred from homology"/>
<dbReference type="HOGENOM" id="CLU_1678133_0_0_1"/>
<dbReference type="PANTHER" id="PTHR41391:SF1">
    <property type="entry name" value="RESTRICTION OF TELOMERE CAPPING PROTEIN 4"/>
    <property type="match status" value="1"/>
</dbReference>
<dbReference type="PANTHER" id="PTHR41391">
    <property type="entry name" value="RESTRICTION OF TELOMERE CAPPING PROTEIN 4"/>
    <property type="match status" value="1"/>
</dbReference>
<evidence type="ECO:0000313" key="10">
    <source>
        <dbReference type="Proteomes" id="UP000030671"/>
    </source>
</evidence>
<evidence type="ECO:0000256" key="7">
    <source>
        <dbReference type="ARBA" id="ARBA00023242"/>
    </source>
</evidence>
<reference evidence="9 10" key="1">
    <citation type="journal article" date="2012" name="New Phytol.">
        <title>Insight into trade-off between wood decay and parasitism from the genome of a fungal forest pathogen.</title>
        <authorList>
            <person name="Olson A."/>
            <person name="Aerts A."/>
            <person name="Asiegbu F."/>
            <person name="Belbahri L."/>
            <person name="Bouzid O."/>
            <person name="Broberg A."/>
            <person name="Canback B."/>
            <person name="Coutinho P.M."/>
            <person name="Cullen D."/>
            <person name="Dalman K."/>
            <person name="Deflorio G."/>
            <person name="van Diepen L.T."/>
            <person name="Dunand C."/>
            <person name="Duplessis S."/>
            <person name="Durling M."/>
            <person name="Gonthier P."/>
            <person name="Grimwood J."/>
            <person name="Fossdal C.G."/>
            <person name="Hansson D."/>
            <person name="Henrissat B."/>
            <person name="Hietala A."/>
            <person name="Himmelstrand K."/>
            <person name="Hoffmeister D."/>
            <person name="Hogberg N."/>
            <person name="James T.Y."/>
            <person name="Karlsson M."/>
            <person name="Kohler A."/>
            <person name="Kues U."/>
            <person name="Lee Y.H."/>
            <person name="Lin Y.C."/>
            <person name="Lind M."/>
            <person name="Lindquist E."/>
            <person name="Lombard V."/>
            <person name="Lucas S."/>
            <person name="Lunden K."/>
            <person name="Morin E."/>
            <person name="Murat C."/>
            <person name="Park J."/>
            <person name="Raffaello T."/>
            <person name="Rouze P."/>
            <person name="Salamov A."/>
            <person name="Schmutz J."/>
            <person name="Solheim H."/>
            <person name="Stahlberg J."/>
            <person name="Velez H."/>
            <person name="de Vries R.P."/>
            <person name="Wiebenga A."/>
            <person name="Woodward S."/>
            <person name="Yakovlev I."/>
            <person name="Garbelotto M."/>
            <person name="Martin F."/>
            <person name="Grigoriev I.V."/>
            <person name="Stenlid J."/>
        </authorList>
    </citation>
    <scope>NUCLEOTIDE SEQUENCE [LARGE SCALE GENOMIC DNA]</scope>
    <source>
        <strain evidence="9 10">TC 32-1</strain>
    </source>
</reference>
<dbReference type="InParanoid" id="W4JUD5"/>
<name>W4JUD5_HETIT</name>
<dbReference type="GeneID" id="20671303"/>
<organism evidence="9 10">
    <name type="scientific">Heterobasidion irregulare (strain TC 32-1)</name>
    <dbReference type="NCBI Taxonomy" id="747525"/>
    <lineage>
        <taxon>Eukaryota</taxon>
        <taxon>Fungi</taxon>
        <taxon>Dikarya</taxon>
        <taxon>Basidiomycota</taxon>
        <taxon>Agaricomycotina</taxon>
        <taxon>Agaricomycetes</taxon>
        <taxon>Russulales</taxon>
        <taxon>Bondarzewiaceae</taxon>
        <taxon>Heterobasidion</taxon>
        <taxon>Heterobasidion annosum species complex</taxon>
    </lineage>
</organism>
<evidence type="ECO:0000256" key="3">
    <source>
        <dbReference type="ARBA" id="ARBA00004496"/>
    </source>
</evidence>
<keyword evidence="10" id="KW-1185">Reference proteome</keyword>
<dbReference type="InterPro" id="IPR039024">
    <property type="entry name" value="RTC4"/>
</dbReference>
<evidence type="ECO:0000259" key="8">
    <source>
        <dbReference type="SMART" id="SM01312"/>
    </source>
</evidence>
<dbReference type="GO" id="GO:0005634">
    <property type="term" value="C:nucleus"/>
    <property type="evidence" value="ECO:0007669"/>
    <property type="project" value="UniProtKB-SubCell"/>
</dbReference>
<dbReference type="InterPro" id="IPR028094">
    <property type="entry name" value="RTC4_C"/>
</dbReference>
<dbReference type="OrthoDB" id="128308at2759"/>
<evidence type="ECO:0000256" key="4">
    <source>
        <dbReference type="ARBA" id="ARBA00009461"/>
    </source>
</evidence>
<comment type="subcellular location">
    <subcellularLocation>
        <location evidence="3">Cytoplasm</location>
    </subcellularLocation>
    <subcellularLocation>
        <location evidence="2">Nucleus</location>
    </subcellularLocation>
</comment>
<dbReference type="AlphaFoldDB" id="W4JUD5"/>
<dbReference type="EMBL" id="KI925463">
    <property type="protein sequence ID" value="ETW77162.1"/>
    <property type="molecule type" value="Genomic_DNA"/>
</dbReference>
<evidence type="ECO:0000256" key="1">
    <source>
        <dbReference type="ARBA" id="ARBA00002738"/>
    </source>
</evidence>
<evidence type="ECO:0000256" key="6">
    <source>
        <dbReference type="ARBA" id="ARBA00022490"/>
    </source>
</evidence>
<comment type="similarity">
    <text evidence="4">Belongs to the RTC4 family.</text>
</comment>
<feature type="domain" description="Restriction of telomere capping protein 4 C-terminal" evidence="8">
    <location>
        <begin position="1"/>
        <end position="117"/>
    </location>
</feature>
<dbReference type="GO" id="GO:0005737">
    <property type="term" value="C:cytoplasm"/>
    <property type="evidence" value="ECO:0007669"/>
    <property type="project" value="UniProtKB-SubCell"/>
</dbReference>
<keyword evidence="6" id="KW-0963">Cytoplasm</keyword>
<dbReference type="Proteomes" id="UP000030671">
    <property type="component" value="Unassembled WGS sequence"/>
</dbReference>
<evidence type="ECO:0000256" key="5">
    <source>
        <dbReference type="ARBA" id="ARBA00015162"/>
    </source>
</evidence>
<evidence type="ECO:0000256" key="2">
    <source>
        <dbReference type="ARBA" id="ARBA00004123"/>
    </source>
</evidence>
<dbReference type="Pfam" id="PF14474">
    <property type="entry name" value="RTC4"/>
    <property type="match status" value="1"/>
</dbReference>
<gene>
    <name evidence="9" type="ORF">HETIRDRAFT_327170</name>
</gene>
<evidence type="ECO:0000313" key="9">
    <source>
        <dbReference type="EMBL" id="ETW77162.1"/>
    </source>
</evidence>
<accession>W4JUD5</accession>
<protein>
    <recommendedName>
        <fullName evidence="5">Restriction of telomere capping protein 4</fullName>
    </recommendedName>
</protein>
<sequence>MLDPTASPFYTELMELLVMKNSNNTFSIQGEYESLEAVGTGYYGLKGKEIMFWSLLALLELTHEHTVWTIPAWEFTNRVLIPEATVFFIQEDLNVTREHAIEIKIASSSYGMVAHPTNDELDFRELQATVRILRVIVEAEDSSLDVGERVNDKRGED</sequence>
<dbReference type="KEGG" id="hir:HETIRDRAFT_327170"/>